<feature type="transmembrane region" description="Helical" evidence="2">
    <location>
        <begin position="220"/>
        <end position="246"/>
    </location>
</feature>
<dbReference type="Proteomes" id="UP000316270">
    <property type="component" value="Chromosome 10"/>
</dbReference>
<sequence length="936" mass="101903">MAEDTSRHLDPRHGSSSTLVGSASPNLSLQSSPTRKRPPYQRLGSSQTPEGTPHTIHEHSEGEDIADTVRRGSGPGLGIDSVASPRAGHARRVSIQTYAKVPPGAKASPQIGGTPGSSDPLISPPLWGTSSHLSDTPTAYDPTAQYGDSDATTRRAERSASSLNVDSFNQYNYGDTEPLNKRKSYAANSIRSTKSAYQDNDFEPHACPTDLPFYSGRWDWLALTVLVLALFSTVFSGIFMGIALAAPRWGKQVRTGGSLSPSSADILTQVFAKLIELSFVTAFVTFLGQVLSRRAFSRHSRGVTLAEITMRNWIMQPQFAALSILGVLSLVVALLAMLYTVAAVALVAPQLKFGSWEPRLLYGVVRTSFANVNYLSKNCQTPIQRSTWMAGYKEAEVGSNCLELDHVSQGFHNYNRYMAYWAVQVETGNASTVDQRFRPQGFGLFNENITVNGSWIHTIDTKKVSEDFGRAINNVTLAMPHSGVVQAGWDPKNNIMQPSELDGMGIYNIRAAVPSPYVNVLCANAAGADIAPLVYANQTNVRLNATQDFAELSTHWYTVSMNWTEFNSAKPNPLDEVFGWTKPSDRPAFYKLPIQYNTILNNTRPEYFRDSLYLLGKGDAADDYLICKIKAGTTPICATEYSATGNNGNLKAKCDPEDPMAFNKRNTSRVETTSFDWYDVGQTALTAMSLNSGVTDGAAANARLLTQLMLKDKALNPALPSPAEALAVMIGCTLLMSADGSPFVEFWNYTVPTLLPGEHQSFDAVFQGQEYASGGVMPYQKAFHIVLITVFLLNLFVLVYLIRNKGLVTDFSEPPNLFSLAVNSPPSTLLAGSCGGGPHGRQYEVNWAIETEGEHLYMTNRKDGEGNVTTTGYSPVHVTGDGARDTDEMELGHIPRTTTGSAPVTPMTPGSASRISRHGSKFGRAYSMLSKRKSLL</sequence>
<gene>
    <name evidence="3" type="ORF">FKW77_001325</name>
</gene>
<feature type="transmembrane region" description="Helical" evidence="2">
    <location>
        <begin position="319"/>
        <end position="348"/>
    </location>
</feature>
<feature type="region of interest" description="Disordered" evidence="1">
    <location>
        <begin position="1"/>
        <end position="161"/>
    </location>
</feature>
<keyword evidence="2" id="KW-0812">Transmembrane</keyword>
<keyword evidence="2" id="KW-1133">Transmembrane helix</keyword>
<feature type="compositionally biased region" description="Polar residues" evidence="1">
    <location>
        <begin position="14"/>
        <end position="33"/>
    </location>
</feature>
<accession>A0A517LD69</accession>
<feature type="compositionally biased region" description="Basic and acidic residues" evidence="1">
    <location>
        <begin position="882"/>
        <end position="893"/>
    </location>
</feature>
<evidence type="ECO:0000256" key="2">
    <source>
        <dbReference type="SAM" id="Phobius"/>
    </source>
</evidence>
<dbReference type="EMBL" id="CP042194">
    <property type="protein sequence ID" value="QDS73583.1"/>
    <property type="molecule type" value="Genomic_DNA"/>
</dbReference>
<feature type="compositionally biased region" description="Basic and acidic residues" evidence="1">
    <location>
        <begin position="55"/>
        <end position="70"/>
    </location>
</feature>
<keyword evidence="2" id="KW-0472">Membrane</keyword>
<name>A0A517LD69_9PEZI</name>
<dbReference type="OrthoDB" id="4721035at2759"/>
<proteinExistence type="predicted"/>
<keyword evidence="4" id="KW-1185">Reference proteome</keyword>
<feature type="region of interest" description="Disordered" evidence="1">
    <location>
        <begin position="864"/>
        <end position="917"/>
    </location>
</feature>
<protein>
    <submittedName>
        <fullName evidence="3">Uncharacterized protein</fullName>
    </submittedName>
</protein>
<evidence type="ECO:0000313" key="3">
    <source>
        <dbReference type="EMBL" id="QDS73583.1"/>
    </source>
</evidence>
<feature type="compositionally biased region" description="Basic and acidic residues" evidence="1">
    <location>
        <begin position="1"/>
        <end position="13"/>
    </location>
</feature>
<evidence type="ECO:0000256" key="1">
    <source>
        <dbReference type="SAM" id="MobiDB-lite"/>
    </source>
</evidence>
<feature type="transmembrane region" description="Helical" evidence="2">
    <location>
        <begin position="266"/>
        <end position="291"/>
    </location>
</feature>
<organism evidence="3 4">
    <name type="scientific">Venturia effusa</name>
    <dbReference type="NCBI Taxonomy" id="50376"/>
    <lineage>
        <taxon>Eukaryota</taxon>
        <taxon>Fungi</taxon>
        <taxon>Dikarya</taxon>
        <taxon>Ascomycota</taxon>
        <taxon>Pezizomycotina</taxon>
        <taxon>Dothideomycetes</taxon>
        <taxon>Pleosporomycetidae</taxon>
        <taxon>Venturiales</taxon>
        <taxon>Venturiaceae</taxon>
        <taxon>Venturia</taxon>
    </lineage>
</organism>
<feature type="compositionally biased region" description="Polar residues" evidence="1">
    <location>
        <begin position="128"/>
        <end position="137"/>
    </location>
</feature>
<reference evidence="3 4" key="1">
    <citation type="submission" date="2019-07" db="EMBL/GenBank/DDBJ databases">
        <title>Finished genome of Venturia effusa.</title>
        <authorList>
            <person name="Young C.A."/>
            <person name="Cox M.P."/>
            <person name="Ganley A.R.D."/>
            <person name="David W.J."/>
        </authorList>
    </citation>
    <scope>NUCLEOTIDE SEQUENCE [LARGE SCALE GENOMIC DNA]</scope>
    <source>
        <strain evidence="4">albino</strain>
    </source>
</reference>
<feature type="transmembrane region" description="Helical" evidence="2">
    <location>
        <begin position="782"/>
        <end position="802"/>
    </location>
</feature>
<feature type="compositionally biased region" description="Polar residues" evidence="1">
    <location>
        <begin position="896"/>
        <end position="914"/>
    </location>
</feature>
<evidence type="ECO:0000313" key="4">
    <source>
        <dbReference type="Proteomes" id="UP000316270"/>
    </source>
</evidence>
<dbReference type="STRING" id="50376.A0A517LD69"/>
<dbReference type="AlphaFoldDB" id="A0A517LD69"/>